<evidence type="ECO:0000256" key="5">
    <source>
        <dbReference type="ARBA" id="ARBA00023242"/>
    </source>
</evidence>
<evidence type="ECO:0000259" key="6">
    <source>
        <dbReference type="PROSITE" id="PS50863"/>
    </source>
</evidence>
<dbReference type="InterPro" id="IPR003340">
    <property type="entry name" value="B3_DNA-bd"/>
</dbReference>
<dbReference type="Pfam" id="PF02362">
    <property type="entry name" value="B3"/>
    <property type="match status" value="1"/>
</dbReference>
<proteinExistence type="predicted"/>
<evidence type="ECO:0000313" key="7">
    <source>
        <dbReference type="EMBL" id="CAI8601914.1"/>
    </source>
</evidence>
<dbReference type="PANTHER" id="PTHR31920">
    <property type="entry name" value="B3 DOMAIN-CONTAINING"/>
    <property type="match status" value="1"/>
</dbReference>
<sequence>MVKEYPDFFKVFLIEKDHERMLIPNAFVNLLLSKKTVMPDFILRNHRGRDWHVKTLSIGHQLYFDDGWKRFKEENSLEDNDYIVFTHVEHNVFKFKILELSSMCEKEKVNDEVEKNNTTVNGDNENEHQHCRPCNPWCIGSRSAITKLKDVEIDAEMYIQQGNPYFLTRYIYYRPNELYIPKNVIQDLCLCFTKHITLVCCHCKDVGGNEKGAYHHILPQINTEHIEKRGKIRRWRDGRVFVQGWEEFCRKSKITEKDVCLCELVLREDGTVEMLRVHVVNVGKE</sequence>
<accession>A0AAV0ZXV8</accession>
<evidence type="ECO:0000256" key="1">
    <source>
        <dbReference type="ARBA" id="ARBA00004123"/>
    </source>
</evidence>
<keyword evidence="3" id="KW-0238">DNA-binding</keyword>
<gene>
    <name evidence="7" type="ORF">VFH_III016600</name>
</gene>
<dbReference type="Proteomes" id="UP001157006">
    <property type="component" value="Chromosome 3"/>
</dbReference>
<dbReference type="CDD" id="cd10017">
    <property type="entry name" value="B3_DNA"/>
    <property type="match status" value="1"/>
</dbReference>
<dbReference type="Gene3D" id="2.40.330.10">
    <property type="entry name" value="DNA-binding pseudobarrel domain"/>
    <property type="match status" value="2"/>
</dbReference>
<dbReference type="SUPFAM" id="SSF101936">
    <property type="entry name" value="DNA-binding pseudobarrel domain"/>
    <property type="match status" value="2"/>
</dbReference>
<comment type="subcellular location">
    <subcellularLocation>
        <location evidence="1">Nucleus</location>
    </subcellularLocation>
</comment>
<evidence type="ECO:0000313" key="8">
    <source>
        <dbReference type="Proteomes" id="UP001157006"/>
    </source>
</evidence>
<dbReference type="EMBL" id="OX451738">
    <property type="protein sequence ID" value="CAI8601914.1"/>
    <property type="molecule type" value="Genomic_DNA"/>
</dbReference>
<keyword evidence="4" id="KW-0804">Transcription</keyword>
<dbReference type="GO" id="GO:0003677">
    <property type="term" value="F:DNA binding"/>
    <property type="evidence" value="ECO:0007669"/>
    <property type="project" value="UniProtKB-KW"/>
</dbReference>
<dbReference type="SMART" id="SM01019">
    <property type="entry name" value="B3"/>
    <property type="match status" value="1"/>
</dbReference>
<evidence type="ECO:0000256" key="2">
    <source>
        <dbReference type="ARBA" id="ARBA00023015"/>
    </source>
</evidence>
<keyword evidence="5" id="KW-0539">Nucleus</keyword>
<keyword evidence="2" id="KW-0805">Transcription regulation</keyword>
<name>A0AAV0ZXV8_VICFA</name>
<dbReference type="PROSITE" id="PS50863">
    <property type="entry name" value="B3"/>
    <property type="match status" value="1"/>
</dbReference>
<reference evidence="7 8" key="1">
    <citation type="submission" date="2023-01" db="EMBL/GenBank/DDBJ databases">
        <authorList>
            <person name="Kreplak J."/>
        </authorList>
    </citation>
    <scope>NUCLEOTIDE SEQUENCE [LARGE SCALE GENOMIC DNA]</scope>
</reference>
<organism evidence="7 8">
    <name type="scientific">Vicia faba</name>
    <name type="common">Broad bean</name>
    <name type="synonym">Faba vulgaris</name>
    <dbReference type="NCBI Taxonomy" id="3906"/>
    <lineage>
        <taxon>Eukaryota</taxon>
        <taxon>Viridiplantae</taxon>
        <taxon>Streptophyta</taxon>
        <taxon>Embryophyta</taxon>
        <taxon>Tracheophyta</taxon>
        <taxon>Spermatophyta</taxon>
        <taxon>Magnoliopsida</taxon>
        <taxon>eudicotyledons</taxon>
        <taxon>Gunneridae</taxon>
        <taxon>Pentapetalae</taxon>
        <taxon>rosids</taxon>
        <taxon>fabids</taxon>
        <taxon>Fabales</taxon>
        <taxon>Fabaceae</taxon>
        <taxon>Papilionoideae</taxon>
        <taxon>50 kb inversion clade</taxon>
        <taxon>NPAAA clade</taxon>
        <taxon>Hologalegina</taxon>
        <taxon>IRL clade</taxon>
        <taxon>Fabeae</taxon>
        <taxon>Vicia</taxon>
    </lineage>
</organism>
<feature type="domain" description="TF-B3" evidence="6">
    <location>
        <begin position="6"/>
        <end position="101"/>
    </location>
</feature>
<dbReference type="AlphaFoldDB" id="A0AAV0ZXV8"/>
<dbReference type="InterPro" id="IPR050655">
    <property type="entry name" value="Plant_B3_domain"/>
</dbReference>
<dbReference type="PANTHER" id="PTHR31920:SF135">
    <property type="entry name" value="B3 DOMAIN-CONTAINING PROTEIN OS03G0621600-RELATED"/>
    <property type="match status" value="1"/>
</dbReference>
<protein>
    <recommendedName>
        <fullName evidence="6">TF-B3 domain-containing protein</fullName>
    </recommendedName>
</protein>
<dbReference type="InterPro" id="IPR015300">
    <property type="entry name" value="DNA-bd_pseudobarrel_sf"/>
</dbReference>
<evidence type="ECO:0000256" key="3">
    <source>
        <dbReference type="ARBA" id="ARBA00023125"/>
    </source>
</evidence>
<evidence type="ECO:0000256" key="4">
    <source>
        <dbReference type="ARBA" id="ARBA00023163"/>
    </source>
</evidence>
<dbReference type="GO" id="GO:0005634">
    <property type="term" value="C:nucleus"/>
    <property type="evidence" value="ECO:0007669"/>
    <property type="project" value="UniProtKB-SubCell"/>
</dbReference>
<keyword evidence="8" id="KW-1185">Reference proteome</keyword>